<dbReference type="PIRSF" id="PIRSF037037">
    <property type="entry name" value="Kelch-like_protein_gigaxonin"/>
    <property type="match status" value="1"/>
</dbReference>
<reference evidence="4" key="1">
    <citation type="submission" date="2022-12" db="EMBL/GenBank/DDBJ databases">
        <authorList>
            <person name="Alioto T."/>
            <person name="Alioto T."/>
            <person name="Gomez Garrido J."/>
        </authorList>
    </citation>
    <scope>NUCLEOTIDE SEQUENCE</scope>
</reference>
<dbReference type="InterPro" id="IPR047067">
    <property type="entry name" value="IPP_BACK"/>
</dbReference>
<dbReference type="InterPro" id="IPR056737">
    <property type="entry name" value="Beta-prop_ATRN-MKLN-like"/>
</dbReference>
<dbReference type="InterPro" id="IPR011333">
    <property type="entry name" value="SKP1/BTB/POZ_sf"/>
</dbReference>
<dbReference type="Gene3D" id="1.25.40.420">
    <property type="match status" value="1"/>
</dbReference>
<dbReference type="SMART" id="SM00225">
    <property type="entry name" value="BTB"/>
    <property type="match status" value="1"/>
</dbReference>
<dbReference type="SUPFAM" id="SSF50965">
    <property type="entry name" value="Galactose oxidase, central domain"/>
    <property type="match status" value="1"/>
</dbReference>
<evidence type="ECO:0000256" key="1">
    <source>
        <dbReference type="ARBA" id="ARBA00022441"/>
    </source>
</evidence>
<evidence type="ECO:0000313" key="5">
    <source>
        <dbReference type="Proteomes" id="UP001178461"/>
    </source>
</evidence>
<name>A0AA35KI66_9SAUR</name>
<dbReference type="Pfam" id="PF24981">
    <property type="entry name" value="Beta-prop_ATRN-LZTR1"/>
    <property type="match status" value="1"/>
</dbReference>
<dbReference type="SMART" id="SM00612">
    <property type="entry name" value="Kelch"/>
    <property type="match status" value="6"/>
</dbReference>
<organism evidence="4 5">
    <name type="scientific">Podarcis lilfordi</name>
    <name type="common">Lilford's wall lizard</name>
    <dbReference type="NCBI Taxonomy" id="74358"/>
    <lineage>
        <taxon>Eukaryota</taxon>
        <taxon>Metazoa</taxon>
        <taxon>Chordata</taxon>
        <taxon>Craniata</taxon>
        <taxon>Vertebrata</taxon>
        <taxon>Euteleostomi</taxon>
        <taxon>Lepidosauria</taxon>
        <taxon>Squamata</taxon>
        <taxon>Bifurcata</taxon>
        <taxon>Unidentata</taxon>
        <taxon>Episquamata</taxon>
        <taxon>Laterata</taxon>
        <taxon>Lacertibaenia</taxon>
        <taxon>Lacertidae</taxon>
        <taxon>Podarcis</taxon>
    </lineage>
</organism>
<gene>
    <name evidence="4" type="ORF">PODLI_1B007509</name>
</gene>
<dbReference type="AlphaFoldDB" id="A0AA35KI66"/>
<dbReference type="CDD" id="cd18466">
    <property type="entry name" value="BACK_KLHL27_IPP"/>
    <property type="match status" value="1"/>
</dbReference>
<sequence>MTPEVTRLLGTYSPAHPLFDPLFLLRAKTFTVYNAQAPRVAFLLRPVSGSPRHAQWYLPSRRTLNGRFFPAFSGAGKAGGGRADAKVVGKSGKDHEWLSGKEEEDHHWGMMGITHSISLEFPFLADRHARLILAQINKMRCGQHFCDVQLQVGEEVFKVHRLVLAASSPYFAALFAGGMKESSKDVVRILGVEADIFQILLDFIYTGIVSIGESNVQELIVAADMFQLTEVVDLCCEFLKGQIDPSNCIGLFQFSEQIACHDLLEFTENYIHAHFLDIQDGEEFLALTKDQLIKILRSEELSIEDEYQVFIAAMQWILKDLGRRKKHVVEILDTVRFPLLPPQRLLKYIEGVPDFSLRVALQTLLKEYCEVCKSPKESKVSSFLQAAKARPRRKARKYLYAVGGYTRLQGGRWSDSRALSCVERFDTFSQYWTTVSSLHQARNGLGVAVVGGMIYAIGGEKDSMIFDCAERYDPITKQWAAVASMNHPRCGLGVCACYGTIYAFGGWVGAEIGTSIERFDPEENSWEVVGSMAVPRYNFGCCEMQGLIYIVGGISNEGIELCSVDAYDPISKRWSALPEMGTRRAYLGVAALNDCIYAIGGLNESEDALPSVEKYSFEEEKWVEVASMKVPRAGVCVVAVNGLLYAIGGRTASYDSSAPVTSDSVEVYNPHLDTWTEIANMITSRCEGGVAVL</sequence>
<keyword evidence="2" id="KW-0677">Repeat</keyword>
<dbReference type="FunFam" id="1.25.40.420:FF:000001">
    <property type="entry name" value="Kelch-like family member 12"/>
    <property type="match status" value="1"/>
</dbReference>
<dbReference type="InterPro" id="IPR011705">
    <property type="entry name" value="BACK"/>
</dbReference>
<dbReference type="CDD" id="cd18256">
    <property type="entry name" value="BTB_POZ_KLHL27_IPP"/>
    <property type="match status" value="1"/>
</dbReference>
<dbReference type="InterPro" id="IPR006652">
    <property type="entry name" value="Kelch_1"/>
</dbReference>
<dbReference type="EMBL" id="OX395131">
    <property type="protein sequence ID" value="CAI5777273.1"/>
    <property type="molecule type" value="Genomic_DNA"/>
</dbReference>
<evidence type="ECO:0000259" key="3">
    <source>
        <dbReference type="PROSITE" id="PS50097"/>
    </source>
</evidence>
<dbReference type="InterPro" id="IPR030104">
    <property type="entry name" value="BTB_POZ_IPP"/>
</dbReference>
<evidence type="ECO:0000256" key="2">
    <source>
        <dbReference type="ARBA" id="ARBA00022737"/>
    </source>
</evidence>
<dbReference type="InterPro" id="IPR015915">
    <property type="entry name" value="Kelch-typ_b-propeller"/>
</dbReference>
<feature type="domain" description="BTB" evidence="3">
    <location>
        <begin position="146"/>
        <end position="213"/>
    </location>
</feature>
<dbReference type="InterPro" id="IPR011043">
    <property type="entry name" value="Gal_Oxase/kelch_b-propeller"/>
</dbReference>
<dbReference type="SUPFAM" id="SSF54695">
    <property type="entry name" value="POZ domain"/>
    <property type="match status" value="1"/>
</dbReference>
<accession>A0AA35KI66</accession>
<dbReference type="PROSITE" id="PS50097">
    <property type="entry name" value="BTB"/>
    <property type="match status" value="1"/>
</dbReference>
<dbReference type="GO" id="GO:0003779">
    <property type="term" value="F:actin binding"/>
    <property type="evidence" value="ECO:0007669"/>
    <property type="project" value="InterPro"/>
</dbReference>
<keyword evidence="5" id="KW-1185">Reference proteome</keyword>
<dbReference type="Pfam" id="PF00651">
    <property type="entry name" value="BTB"/>
    <property type="match status" value="1"/>
</dbReference>
<protein>
    <submittedName>
        <fullName evidence="4">Actin-binding protein IPP isoform X1</fullName>
    </submittedName>
</protein>
<dbReference type="Pfam" id="PF07707">
    <property type="entry name" value="BACK"/>
    <property type="match status" value="1"/>
</dbReference>
<keyword evidence="1" id="KW-0880">Kelch repeat</keyword>
<dbReference type="Gene3D" id="2.120.10.80">
    <property type="entry name" value="Kelch-type beta propeller"/>
    <property type="match status" value="2"/>
</dbReference>
<evidence type="ECO:0000313" key="4">
    <source>
        <dbReference type="EMBL" id="CAI5777273.1"/>
    </source>
</evidence>
<dbReference type="InterPro" id="IPR000210">
    <property type="entry name" value="BTB/POZ_dom"/>
</dbReference>
<dbReference type="PANTHER" id="PTHR45632:SF3">
    <property type="entry name" value="KELCH-LIKE PROTEIN 32"/>
    <property type="match status" value="1"/>
</dbReference>
<dbReference type="Proteomes" id="UP001178461">
    <property type="component" value="Chromosome 6"/>
</dbReference>
<proteinExistence type="predicted"/>
<dbReference type="SMART" id="SM00875">
    <property type="entry name" value="BACK"/>
    <property type="match status" value="1"/>
</dbReference>
<dbReference type="InterPro" id="IPR017096">
    <property type="entry name" value="BTB-kelch_protein"/>
</dbReference>
<dbReference type="Gene3D" id="3.30.710.10">
    <property type="entry name" value="Potassium Channel Kv1.1, Chain A"/>
    <property type="match status" value="1"/>
</dbReference>
<dbReference type="PANTHER" id="PTHR45632">
    <property type="entry name" value="LD33804P"/>
    <property type="match status" value="1"/>
</dbReference>